<dbReference type="InterPro" id="IPR011701">
    <property type="entry name" value="MFS"/>
</dbReference>
<sequence>MAPLKVIKSRTFSGYFADRYGAKRLLIAAALNHILVSSVSPSLAQANFWAFFAARLLMGISEGFAVPCTNSLAARWFPPAEKSTAAALYTSGFQRLFVVGFRFSMYKRGRVAFDLLYIWSRRSALRAHLFRIYVEFSGGEQIH</sequence>
<dbReference type="InterPro" id="IPR050382">
    <property type="entry name" value="MFS_Na/Anion_cotransporter"/>
</dbReference>
<keyword evidence="3" id="KW-1133">Transmembrane helix</keyword>
<comment type="subcellular location">
    <subcellularLocation>
        <location evidence="1">Membrane</location>
        <topology evidence="1">Multi-pass membrane protein</topology>
    </subcellularLocation>
</comment>
<evidence type="ECO:0000256" key="4">
    <source>
        <dbReference type="ARBA" id="ARBA00023136"/>
    </source>
</evidence>
<dbReference type="PROSITE" id="PS50850">
    <property type="entry name" value="MFS"/>
    <property type="match status" value="1"/>
</dbReference>
<keyword evidence="4" id="KW-0472">Membrane</keyword>
<accession>A0AA36DIF4</accession>
<dbReference type="InterPro" id="IPR036259">
    <property type="entry name" value="MFS_trans_sf"/>
</dbReference>
<dbReference type="AlphaFoldDB" id="A0AA36DIF4"/>
<dbReference type="Pfam" id="PF07690">
    <property type="entry name" value="MFS_1"/>
    <property type="match status" value="1"/>
</dbReference>
<gene>
    <name evidence="6" type="ORF">MSPICULIGERA_LOCUS25759</name>
</gene>
<evidence type="ECO:0000256" key="3">
    <source>
        <dbReference type="ARBA" id="ARBA00022989"/>
    </source>
</evidence>
<proteinExistence type="predicted"/>
<dbReference type="GO" id="GO:0016020">
    <property type="term" value="C:membrane"/>
    <property type="evidence" value="ECO:0007669"/>
    <property type="project" value="UniProtKB-SubCell"/>
</dbReference>
<name>A0AA36DIF4_9BILA</name>
<feature type="domain" description="Major facilitator superfamily (MFS) profile" evidence="5">
    <location>
        <begin position="1"/>
        <end position="143"/>
    </location>
</feature>
<dbReference type="GO" id="GO:0006820">
    <property type="term" value="P:monoatomic anion transport"/>
    <property type="evidence" value="ECO:0007669"/>
    <property type="project" value="TreeGrafter"/>
</dbReference>
<feature type="non-terminal residue" evidence="6">
    <location>
        <position position="143"/>
    </location>
</feature>
<comment type="caution">
    <text evidence="6">The sequence shown here is derived from an EMBL/GenBank/DDBJ whole genome shotgun (WGS) entry which is preliminary data.</text>
</comment>
<keyword evidence="2" id="KW-0812">Transmembrane</keyword>
<evidence type="ECO:0000256" key="1">
    <source>
        <dbReference type="ARBA" id="ARBA00004141"/>
    </source>
</evidence>
<dbReference type="SUPFAM" id="SSF103473">
    <property type="entry name" value="MFS general substrate transporter"/>
    <property type="match status" value="1"/>
</dbReference>
<reference evidence="6" key="1">
    <citation type="submission" date="2023-06" db="EMBL/GenBank/DDBJ databases">
        <authorList>
            <person name="Delattre M."/>
        </authorList>
    </citation>
    <scope>NUCLEOTIDE SEQUENCE</scope>
    <source>
        <strain evidence="6">AF72</strain>
    </source>
</reference>
<organism evidence="6 7">
    <name type="scientific">Mesorhabditis spiculigera</name>
    <dbReference type="NCBI Taxonomy" id="96644"/>
    <lineage>
        <taxon>Eukaryota</taxon>
        <taxon>Metazoa</taxon>
        <taxon>Ecdysozoa</taxon>
        <taxon>Nematoda</taxon>
        <taxon>Chromadorea</taxon>
        <taxon>Rhabditida</taxon>
        <taxon>Rhabditina</taxon>
        <taxon>Rhabditomorpha</taxon>
        <taxon>Rhabditoidea</taxon>
        <taxon>Rhabditidae</taxon>
        <taxon>Mesorhabditinae</taxon>
        <taxon>Mesorhabditis</taxon>
    </lineage>
</organism>
<dbReference type="InterPro" id="IPR020846">
    <property type="entry name" value="MFS_dom"/>
</dbReference>
<dbReference type="Gene3D" id="1.20.1250.20">
    <property type="entry name" value="MFS general substrate transporter like domains"/>
    <property type="match status" value="1"/>
</dbReference>
<dbReference type="GO" id="GO:0022857">
    <property type="term" value="F:transmembrane transporter activity"/>
    <property type="evidence" value="ECO:0007669"/>
    <property type="project" value="InterPro"/>
</dbReference>
<dbReference type="EMBL" id="CATQJA010002710">
    <property type="protein sequence ID" value="CAJ0587805.1"/>
    <property type="molecule type" value="Genomic_DNA"/>
</dbReference>
<evidence type="ECO:0000256" key="2">
    <source>
        <dbReference type="ARBA" id="ARBA00022692"/>
    </source>
</evidence>
<dbReference type="PANTHER" id="PTHR11662">
    <property type="entry name" value="SOLUTE CARRIER FAMILY 17"/>
    <property type="match status" value="1"/>
</dbReference>
<evidence type="ECO:0000313" key="6">
    <source>
        <dbReference type="EMBL" id="CAJ0587805.1"/>
    </source>
</evidence>
<evidence type="ECO:0000313" key="7">
    <source>
        <dbReference type="Proteomes" id="UP001177023"/>
    </source>
</evidence>
<evidence type="ECO:0000259" key="5">
    <source>
        <dbReference type="PROSITE" id="PS50850"/>
    </source>
</evidence>
<dbReference type="Proteomes" id="UP001177023">
    <property type="component" value="Unassembled WGS sequence"/>
</dbReference>
<dbReference type="PANTHER" id="PTHR11662:SF405">
    <property type="entry name" value="PROTEIN CBG12249"/>
    <property type="match status" value="1"/>
</dbReference>
<protein>
    <recommendedName>
        <fullName evidence="5">Major facilitator superfamily (MFS) profile domain-containing protein</fullName>
    </recommendedName>
</protein>
<keyword evidence="7" id="KW-1185">Reference proteome</keyword>